<dbReference type="PROSITE" id="PS51257">
    <property type="entry name" value="PROKAR_LIPOPROTEIN"/>
    <property type="match status" value="1"/>
</dbReference>
<evidence type="ECO:0000256" key="1">
    <source>
        <dbReference type="ARBA" id="ARBA00001946"/>
    </source>
</evidence>
<dbReference type="Gene3D" id="3.10.520.10">
    <property type="entry name" value="ApbE-like domains"/>
    <property type="match status" value="1"/>
</dbReference>
<dbReference type="Proteomes" id="UP001589628">
    <property type="component" value="Unassembled WGS sequence"/>
</dbReference>
<dbReference type="Pfam" id="PF02424">
    <property type="entry name" value="ApbE"/>
    <property type="match status" value="1"/>
</dbReference>
<evidence type="ECO:0000256" key="8">
    <source>
        <dbReference type="ARBA" id="ARBA00022827"/>
    </source>
</evidence>
<dbReference type="EMBL" id="JBHLZN010000001">
    <property type="protein sequence ID" value="MFB9885606.1"/>
    <property type="molecule type" value="Genomic_DNA"/>
</dbReference>
<keyword evidence="9 12" id="KW-0460">Magnesium</keyword>
<dbReference type="EC" id="2.7.1.180" evidence="3 12"/>
<evidence type="ECO:0000256" key="10">
    <source>
        <dbReference type="ARBA" id="ARBA00031306"/>
    </source>
</evidence>
<keyword evidence="13" id="KW-0997">Cell inner membrane</keyword>
<dbReference type="PANTHER" id="PTHR30040">
    <property type="entry name" value="THIAMINE BIOSYNTHESIS LIPOPROTEIN APBE"/>
    <property type="match status" value="1"/>
</dbReference>
<comment type="catalytic activity">
    <reaction evidence="11 12 13">
        <text>L-threonyl-[protein] + FAD = FMN-L-threonyl-[protein] + AMP + H(+)</text>
        <dbReference type="Rhea" id="RHEA:36847"/>
        <dbReference type="Rhea" id="RHEA-COMP:11060"/>
        <dbReference type="Rhea" id="RHEA-COMP:11061"/>
        <dbReference type="ChEBI" id="CHEBI:15378"/>
        <dbReference type="ChEBI" id="CHEBI:30013"/>
        <dbReference type="ChEBI" id="CHEBI:57692"/>
        <dbReference type="ChEBI" id="CHEBI:74257"/>
        <dbReference type="ChEBI" id="CHEBI:456215"/>
        <dbReference type="EC" id="2.7.1.180"/>
    </reaction>
</comment>
<dbReference type="GO" id="GO:0016740">
    <property type="term" value="F:transferase activity"/>
    <property type="evidence" value="ECO:0007669"/>
    <property type="project" value="UniProtKB-KW"/>
</dbReference>
<dbReference type="PIRSF" id="PIRSF006268">
    <property type="entry name" value="ApbE"/>
    <property type="match status" value="1"/>
</dbReference>
<keyword evidence="15" id="KW-1185">Reference proteome</keyword>
<sequence>MTSLFIRVAGWLGFFLASLLLSGCGESAPEILALEGRTMGTTWHVTVVNAPEHDRDFYQAGIQAQVDAVVAKMSTYEAESELSRFNRAPAGEWFALSADTLKVIEEGQRLSAMSAGSFDITVGPVVNLWGFGPDKRPDKVPSEDELAAAFARVGYQHINLDHEQQRAQKAVDAYVDLSAIAKGYGVDRIADWLEQQGVISYLVEVGGELRAKGHKPDQKPWRIAIESPLDIERDVQQVIKVTDVAIATSGDYRNYFEEQGVRYSHTIDPSTGKPIRHKLASVTVLQPQCMTADGLATTLMVMGEEKGYQFALAHRIPAFFIIKSEQGFIERYTPEFEPYLEN</sequence>
<evidence type="ECO:0000313" key="14">
    <source>
        <dbReference type="EMBL" id="MFB9885606.1"/>
    </source>
</evidence>
<organism evidence="14 15">
    <name type="scientific">Balneatrix alpica</name>
    <dbReference type="NCBI Taxonomy" id="75684"/>
    <lineage>
        <taxon>Bacteria</taxon>
        <taxon>Pseudomonadati</taxon>
        <taxon>Pseudomonadota</taxon>
        <taxon>Gammaproteobacteria</taxon>
        <taxon>Oceanospirillales</taxon>
        <taxon>Balneatrichaceae</taxon>
        <taxon>Balneatrix</taxon>
    </lineage>
</organism>
<keyword evidence="8 12" id="KW-0274">FAD</keyword>
<evidence type="ECO:0000256" key="9">
    <source>
        <dbReference type="ARBA" id="ARBA00022842"/>
    </source>
</evidence>
<name>A0ABV5Z8K0_9GAMM</name>
<keyword evidence="13" id="KW-0472">Membrane</keyword>
<comment type="subcellular location">
    <subcellularLocation>
        <location evidence="13">Cell inner membrane</location>
        <topology evidence="13">Lipid-anchor</topology>
        <orientation evidence="13">Periplasmic side</orientation>
    </subcellularLocation>
</comment>
<dbReference type="RefSeq" id="WP_035461631.1">
    <property type="nucleotide sequence ID" value="NZ_JBHLZN010000001.1"/>
</dbReference>
<comment type="similarity">
    <text evidence="2 12 13">Belongs to the ApbE family.</text>
</comment>
<keyword evidence="6 12" id="KW-0808">Transferase</keyword>
<evidence type="ECO:0000256" key="12">
    <source>
        <dbReference type="PIRNR" id="PIRNR006268"/>
    </source>
</evidence>
<evidence type="ECO:0000256" key="4">
    <source>
        <dbReference type="ARBA" id="ARBA00016337"/>
    </source>
</evidence>
<comment type="function">
    <text evidence="13">Flavin transferase that catalyzes the transfer of the FMN moiety of FAD and its covalent binding to the hydroxyl group of a threonine residue in a target flavoprotein.</text>
</comment>
<keyword evidence="13" id="KW-0449">Lipoprotein</keyword>
<evidence type="ECO:0000256" key="6">
    <source>
        <dbReference type="ARBA" id="ARBA00022679"/>
    </source>
</evidence>
<keyword evidence="13" id="KW-1003">Cell membrane</keyword>
<evidence type="ECO:0000256" key="7">
    <source>
        <dbReference type="ARBA" id="ARBA00022723"/>
    </source>
</evidence>
<dbReference type="InterPro" id="IPR003374">
    <property type="entry name" value="ApbE-like_sf"/>
</dbReference>
<keyword evidence="7 12" id="KW-0479">Metal-binding</keyword>
<dbReference type="InterPro" id="IPR024932">
    <property type="entry name" value="ApbE"/>
</dbReference>
<comment type="caution">
    <text evidence="14">The sequence shown here is derived from an EMBL/GenBank/DDBJ whole genome shotgun (WGS) entry which is preliminary data.</text>
</comment>
<dbReference type="SUPFAM" id="SSF143631">
    <property type="entry name" value="ApbE-like"/>
    <property type="match status" value="1"/>
</dbReference>
<evidence type="ECO:0000256" key="11">
    <source>
        <dbReference type="ARBA" id="ARBA00048540"/>
    </source>
</evidence>
<evidence type="ECO:0000313" key="15">
    <source>
        <dbReference type="Proteomes" id="UP001589628"/>
    </source>
</evidence>
<evidence type="ECO:0000256" key="13">
    <source>
        <dbReference type="RuleBase" id="RU363002"/>
    </source>
</evidence>
<comment type="cofactor">
    <cofactor evidence="1 13">
        <name>Mg(2+)</name>
        <dbReference type="ChEBI" id="CHEBI:18420"/>
    </cofactor>
</comment>
<proteinExistence type="inferred from homology"/>
<evidence type="ECO:0000256" key="2">
    <source>
        <dbReference type="ARBA" id="ARBA00008282"/>
    </source>
</evidence>
<keyword evidence="5 12" id="KW-0285">Flavoprotein</keyword>
<protein>
    <recommendedName>
        <fullName evidence="4 12">FAD:protein FMN transferase</fullName>
        <ecNumber evidence="3 12">2.7.1.180</ecNumber>
    </recommendedName>
    <alternativeName>
        <fullName evidence="10 12">Flavin transferase</fullName>
    </alternativeName>
</protein>
<dbReference type="PANTHER" id="PTHR30040:SF2">
    <property type="entry name" value="FAD:PROTEIN FMN TRANSFERASE"/>
    <property type="match status" value="1"/>
</dbReference>
<gene>
    <name evidence="14" type="ORF">ACFFLH_04200</name>
</gene>
<evidence type="ECO:0000256" key="5">
    <source>
        <dbReference type="ARBA" id="ARBA00022630"/>
    </source>
</evidence>
<reference evidence="14 15" key="1">
    <citation type="submission" date="2024-09" db="EMBL/GenBank/DDBJ databases">
        <authorList>
            <person name="Sun Q."/>
            <person name="Mori K."/>
        </authorList>
    </citation>
    <scope>NUCLEOTIDE SEQUENCE [LARGE SCALE GENOMIC DNA]</scope>
    <source>
        <strain evidence="14 15">ATCC 51285</strain>
    </source>
</reference>
<evidence type="ECO:0000256" key="3">
    <source>
        <dbReference type="ARBA" id="ARBA00011955"/>
    </source>
</evidence>
<accession>A0ABV5Z8K0</accession>